<evidence type="ECO:0000256" key="1">
    <source>
        <dbReference type="SAM" id="MobiDB-lite"/>
    </source>
</evidence>
<dbReference type="EMBL" id="LUGH01000552">
    <property type="protein sequence ID" value="OBZ84124.1"/>
    <property type="molecule type" value="Genomic_DNA"/>
</dbReference>
<gene>
    <name evidence="3" type="ORF">A0J61_07825</name>
</gene>
<dbReference type="PROSITE" id="PS51257">
    <property type="entry name" value="PROKAR_LIPOPROTEIN"/>
    <property type="match status" value="1"/>
</dbReference>
<name>A0A1C7N9U7_9FUNG</name>
<comment type="caution">
    <text evidence="3">The sequence shown here is derived from an EMBL/GenBank/DDBJ whole genome shotgun (WGS) entry which is preliminary data.</text>
</comment>
<dbReference type="AlphaFoldDB" id="A0A1C7N9U7"/>
<sequence>MKSTILLSISLLIASVSAACNCKPSEQACIDTCVKTANACVTQCNTHNPSKECINGCIAATWPTSITLPDQKVTLDIKNTTSVATLSHAPSQSIVASKSTGSILPTTSPKTNLETN</sequence>
<proteinExistence type="predicted"/>
<dbReference type="OrthoDB" id="2289903at2759"/>
<organism evidence="3 4">
    <name type="scientific">Choanephora cucurbitarum</name>
    <dbReference type="NCBI Taxonomy" id="101091"/>
    <lineage>
        <taxon>Eukaryota</taxon>
        <taxon>Fungi</taxon>
        <taxon>Fungi incertae sedis</taxon>
        <taxon>Mucoromycota</taxon>
        <taxon>Mucoromycotina</taxon>
        <taxon>Mucoromycetes</taxon>
        <taxon>Mucorales</taxon>
        <taxon>Mucorineae</taxon>
        <taxon>Choanephoraceae</taxon>
        <taxon>Choanephoroideae</taxon>
        <taxon>Choanephora</taxon>
    </lineage>
</organism>
<keyword evidence="2" id="KW-0732">Signal</keyword>
<evidence type="ECO:0000313" key="4">
    <source>
        <dbReference type="Proteomes" id="UP000093000"/>
    </source>
</evidence>
<dbReference type="Proteomes" id="UP000093000">
    <property type="component" value="Unassembled WGS sequence"/>
</dbReference>
<protein>
    <submittedName>
        <fullName evidence="3">Uncharacterized protein</fullName>
    </submittedName>
</protein>
<dbReference type="InParanoid" id="A0A1C7N9U7"/>
<evidence type="ECO:0000256" key="2">
    <source>
        <dbReference type="SAM" id="SignalP"/>
    </source>
</evidence>
<feature type="chain" id="PRO_5008889563" evidence="2">
    <location>
        <begin position="19"/>
        <end position="116"/>
    </location>
</feature>
<feature type="signal peptide" evidence="2">
    <location>
        <begin position="1"/>
        <end position="18"/>
    </location>
</feature>
<feature type="non-terminal residue" evidence="3">
    <location>
        <position position="116"/>
    </location>
</feature>
<feature type="region of interest" description="Disordered" evidence="1">
    <location>
        <begin position="89"/>
        <end position="116"/>
    </location>
</feature>
<accession>A0A1C7N9U7</accession>
<evidence type="ECO:0000313" key="3">
    <source>
        <dbReference type="EMBL" id="OBZ84124.1"/>
    </source>
</evidence>
<keyword evidence="4" id="KW-1185">Reference proteome</keyword>
<reference evidence="3 4" key="1">
    <citation type="submission" date="2016-03" db="EMBL/GenBank/DDBJ databases">
        <title>Choanephora cucurbitarum.</title>
        <authorList>
            <person name="Min B."/>
            <person name="Park H."/>
            <person name="Park J.-H."/>
            <person name="Shin H.-D."/>
            <person name="Choi I.-G."/>
        </authorList>
    </citation>
    <scope>NUCLEOTIDE SEQUENCE [LARGE SCALE GENOMIC DNA]</scope>
    <source>
        <strain evidence="3 4">KUS-F28377</strain>
    </source>
</reference>